<dbReference type="EMBL" id="CAJFDI010000003">
    <property type="protein sequence ID" value="CAD5223082.1"/>
    <property type="molecule type" value="Genomic_DNA"/>
</dbReference>
<dbReference type="EMBL" id="CAJFCV020000003">
    <property type="protein sequence ID" value="CAG9111660.1"/>
    <property type="molecule type" value="Genomic_DNA"/>
</dbReference>
<name>A0A1I7RZS1_BURXY</name>
<dbReference type="SMR" id="A0A1I7RZS1"/>
<evidence type="ECO:0000313" key="2">
    <source>
        <dbReference type="EMBL" id="CAD5223082.1"/>
    </source>
</evidence>
<organism evidence="4 6">
    <name type="scientific">Bursaphelenchus xylophilus</name>
    <name type="common">Pinewood nematode worm</name>
    <name type="synonym">Aphelenchoides xylophilus</name>
    <dbReference type="NCBI Taxonomy" id="6326"/>
    <lineage>
        <taxon>Eukaryota</taxon>
        <taxon>Metazoa</taxon>
        <taxon>Ecdysozoa</taxon>
        <taxon>Nematoda</taxon>
        <taxon>Chromadorea</taxon>
        <taxon>Rhabditida</taxon>
        <taxon>Tylenchina</taxon>
        <taxon>Tylenchomorpha</taxon>
        <taxon>Aphelenchoidea</taxon>
        <taxon>Aphelenchoididae</taxon>
        <taxon>Bursaphelenchus</taxon>
    </lineage>
</organism>
<feature type="transmembrane region" description="Helical" evidence="1">
    <location>
        <begin position="6"/>
        <end position="31"/>
    </location>
</feature>
<proteinExistence type="predicted"/>
<reference evidence="3" key="2">
    <citation type="submission" date="2020-08" db="EMBL/GenBank/DDBJ databases">
        <authorList>
            <person name="Kikuchi T."/>
        </authorList>
    </citation>
    <scope>NUCLEOTIDE SEQUENCE</scope>
    <source>
        <strain evidence="2">Ka4C1</strain>
    </source>
</reference>
<dbReference type="AlphaFoldDB" id="A0A1I7RZS1"/>
<dbReference type="OrthoDB" id="10346392at2759"/>
<protein>
    <submittedName>
        <fullName evidence="2">(pine wood nematode) hypothetical protein</fullName>
    </submittedName>
</protein>
<evidence type="ECO:0000313" key="3">
    <source>
        <dbReference type="EMBL" id="CAG9111660.1"/>
    </source>
</evidence>
<reference evidence="6" key="1">
    <citation type="submission" date="2016-11" db="UniProtKB">
        <authorList>
            <consortium name="WormBaseParasite"/>
        </authorList>
    </citation>
    <scope>IDENTIFICATION</scope>
</reference>
<keyword evidence="5" id="KW-1185">Reference proteome</keyword>
<dbReference type="PANTHER" id="PTHR22943:SF248">
    <property type="entry name" value="SEVEN TM RECEPTOR"/>
    <property type="match status" value="1"/>
</dbReference>
<feature type="transmembrane region" description="Helical" evidence="1">
    <location>
        <begin position="125"/>
        <end position="153"/>
    </location>
</feature>
<evidence type="ECO:0000313" key="4">
    <source>
        <dbReference type="Proteomes" id="UP000095284"/>
    </source>
</evidence>
<feature type="transmembrane region" description="Helical" evidence="1">
    <location>
        <begin position="43"/>
        <end position="63"/>
    </location>
</feature>
<sequence length="330" mass="37438">MSFVSLFFWCLDTFGLTLGLVLELMLITVVINFSGGKNSVMELYGRMVVVIAMQDAMFCFYELNVQHILCFSNGKMFVNAFGWERFIPESFLPLAFFFHVFFIFNTFTFLPAIYSYRYEYLKNSVLGWTGLFGRVGLAMSFSALCSTAGYLAIEKSVARGRDFYLEQLPKAWTDEHGGTNFIYALDLDDIEGVLWVASTIVLSCMSIIITAYYAYKAYRLVNTNVQKKTHQGKSIQKQFNNGILAQTITIGVLSNIPSLVLFTCIALGIDGTYLGTMFMLPMSYVSAVGAMLTLYCMRGYRRWLLQKLHLRRKGEVGQSSSNFDTKTTKY</sequence>
<feature type="transmembrane region" description="Helical" evidence="1">
    <location>
        <begin position="91"/>
        <end position="113"/>
    </location>
</feature>
<feature type="transmembrane region" description="Helical" evidence="1">
    <location>
        <begin position="243"/>
        <end position="269"/>
    </location>
</feature>
<evidence type="ECO:0000313" key="6">
    <source>
        <dbReference type="WBParaSite" id="BXY_0624300.1"/>
    </source>
</evidence>
<keyword evidence="1" id="KW-1133">Transmembrane helix</keyword>
<dbReference type="Proteomes" id="UP000582659">
    <property type="component" value="Unassembled WGS sequence"/>
</dbReference>
<keyword evidence="1" id="KW-0472">Membrane</keyword>
<feature type="transmembrane region" description="Helical" evidence="1">
    <location>
        <begin position="193"/>
        <end position="215"/>
    </location>
</feature>
<accession>A0A1I7RZS1</accession>
<evidence type="ECO:0000313" key="5">
    <source>
        <dbReference type="Proteomes" id="UP000659654"/>
    </source>
</evidence>
<dbReference type="WBParaSite" id="BXY_0624300.1">
    <property type="protein sequence ID" value="BXY_0624300.1"/>
    <property type="gene ID" value="BXY_0624300"/>
</dbReference>
<keyword evidence="1" id="KW-0812">Transmembrane</keyword>
<dbReference type="Proteomes" id="UP000095284">
    <property type="component" value="Unplaced"/>
</dbReference>
<evidence type="ECO:0000256" key="1">
    <source>
        <dbReference type="SAM" id="Phobius"/>
    </source>
</evidence>
<dbReference type="PANTHER" id="PTHR22943">
    <property type="entry name" value="7-TRANSMEMBRANE DOMAIN RECEPTOR C.ELEGANS"/>
    <property type="match status" value="1"/>
</dbReference>
<dbReference type="Pfam" id="PF10317">
    <property type="entry name" value="7TM_GPCR_Srd"/>
    <property type="match status" value="1"/>
</dbReference>
<dbReference type="InterPro" id="IPR019421">
    <property type="entry name" value="7TM_GPCR_serpentine_rcpt_Srd"/>
</dbReference>
<feature type="transmembrane region" description="Helical" evidence="1">
    <location>
        <begin position="275"/>
        <end position="297"/>
    </location>
</feature>
<gene>
    <name evidence="2" type="ORF">BXYJ_LOCUS7801</name>
</gene>
<dbReference type="Proteomes" id="UP000659654">
    <property type="component" value="Unassembled WGS sequence"/>
</dbReference>